<evidence type="ECO:0000313" key="3">
    <source>
        <dbReference type="EMBL" id="CAG9990494.1"/>
    </source>
</evidence>
<feature type="transmembrane region" description="Helical" evidence="2">
    <location>
        <begin position="20"/>
        <end position="38"/>
    </location>
</feature>
<name>A0A9N9UJ59_9HYPO</name>
<dbReference type="OrthoDB" id="409543at2759"/>
<accession>A0A9N9UJ59</accession>
<keyword evidence="2" id="KW-0472">Membrane</keyword>
<dbReference type="GO" id="GO:1901135">
    <property type="term" value="P:carbohydrate derivative metabolic process"/>
    <property type="evidence" value="ECO:0007669"/>
    <property type="project" value="UniProtKB-ARBA"/>
</dbReference>
<organism evidence="3 4">
    <name type="scientific">Clonostachys byssicola</name>
    <dbReference type="NCBI Taxonomy" id="160290"/>
    <lineage>
        <taxon>Eukaryota</taxon>
        <taxon>Fungi</taxon>
        <taxon>Dikarya</taxon>
        <taxon>Ascomycota</taxon>
        <taxon>Pezizomycotina</taxon>
        <taxon>Sordariomycetes</taxon>
        <taxon>Hypocreomycetidae</taxon>
        <taxon>Hypocreales</taxon>
        <taxon>Bionectriaceae</taxon>
        <taxon>Clonostachys</taxon>
    </lineage>
</organism>
<dbReference type="InterPro" id="IPR029044">
    <property type="entry name" value="Nucleotide-diphossugar_trans"/>
</dbReference>
<comment type="caution">
    <text evidence="3">The sequence shown here is derived from an EMBL/GenBank/DDBJ whole genome shotgun (WGS) entry which is preliminary data.</text>
</comment>
<keyword evidence="2" id="KW-1133">Transmembrane helix</keyword>
<protein>
    <recommendedName>
        <fullName evidence="5">Glycosyl transferase</fullName>
    </recommendedName>
</protein>
<evidence type="ECO:0000256" key="1">
    <source>
        <dbReference type="ARBA" id="ARBA00009003"/>
    </source>
</evidence>
<dbReference type="Gene3D" id="3.90.550.20">
    <property type="match status" value="1"/>
</dbReference>
<keyword evidence="4" id="KW-1185">Reference proteome</keyword>
<gene>
    <name evidence="3" type="ORF">CBYS24578_00013805</name>
</gene>
<dbReference type="PANTHER" id="PTHR46830:SF2">
    <property type="entry name" value="ALPHA-1,4-N-ACETYLGLUCOSAMINYLTRANSFERASE"/>
    <property type="match status" value="1"/>
</dbReference>
<evidence type="ECO:0000256" key="2">
    <source>
        <dbReference type="SAM" id="Phobius"/>
    </source>
</evidence>
<dbReference type="SUPFAM" id="SSF53448">
    <property type="entry name" value="Nucleotide-diphospho-sugar transferases"/>
    <property type="match status" value="1"/>
</dbReference>
<sequence length="407" mass="46104">MLTKHPMSITGAIATHRRYILLALTSFVLFWVILYSYGDRIDLASIHYPGSHHSKENNTLITIDATKESDGALIPNYLHLIYALKDPKSSFNFHFKDYLSLYGAQHHWHPDRVYLHTNADKEALDRGRSGESGKWTQLILNHPNLIIHNIELQETAGNGLTIQRMEAQTDFVRAKVLNDIGGYYIDFDVHALRDIAPLRHSGYKAVVGIEAGGAVNLGVLLTAPRSQMIKQWVEGMNAAFDGSYVQHANGVCSKIRDHLEGVDSELLVVNQGSFHPVEWSDGDKGKRGLFRNYDLDDGTFTNNLTTFNDGDPLPDFAAEQDVDHTTWNAADSYKGPEWAKEWLWTKSYTLHAFRPHTDVFDSFGLEHISPRYVLERRSNYARAVYPMALDMYRRGIISVHDTYTGLP</sequence>
<keyword evidence="2" id="KW-0812">Transmembrane</keyword>
<evidence type="ECO:0000313" key="4">
    <source>
        <dbReference type="Proteomes" id="UP000754883"/>
    </source>
</evidence>
<dbReference type="EMBL" id="CABFNO020001473">
    <property type="protein sequence ID" value="CAG9990494.1"/>
    <property type="molecule type" value="Genomic_DNA"/>
</dbReference>
<reference evidence="3" key="1">
    <citation type="submission" date="2021-10" db="EMBL/GenBank/DDBJ databases">
        <authorList>
            <person name="Piombo E."/>
        </authorList>
    </citation>
    <scope>NUCLEOTIDE SEQUENCE</scope>
</reference>
<dbReference type="Pfam" id="PF04488">
    <property type="entry name" value="Gly_transf_sug"/>
    <property type="match status" value="1"/>
</dbReference>
<dbReference type="AlphaFoldDB" id="A0A9N9UJ59"/>
<dbReference type="Proteomes" id="UP000754883">
    <property type="component" value="Unassembled WGS sequence"/>
</dbReference>
<dbReference type="PANTHER" id="PTHR46830">
    <property type="entry name" value="TRANSFERASE, PUTATIVE-RELATED"/>
    <property type="match status" value="1"/>
</dbReference>
<comment type="similarity">
    <text evidence="1">Belongs to the glycosyltransferase 32 family.</text>
</comment>
<dbReference type="InterPro" id="IPR007577">
    <property type="entry name" value="GlycoTrfase_DXD_sugar-bd_CS"/>
</dbReference>
<proteinExistence type="inferred from homology"/>
<evidence type="ECO:0008006" key="5">
    <source>
        <dbReference type="Google" id="ProtNLM"/>
    </source>
</evidence>